<keyword evidence="1" id="KW-1185">Reference proteome</keyword>
<sequence>MVGNFSRSSCQLHEKQFTDSSKLSVTVLLRSLRTHRVGSVLVCAVWPNGGESACEPTPSPAPPDGEGLRSERWREAYHWLRPLTKASFGLSRGISPPSLAALGLLPQLTNTANSSLGCGLRRWHFAWTYFRK</sequence>
<reference evidence="2" key="1">
    <citation type="submission" date="2025-08" db="UniProtKB">
        <authorList>
            <consortium name="RefSeq"/>
        </authorList>
    </citation>
    <scope>IDENTIFICATION</scope>
</reference>
<protein>
    <submittedName>
        <fullName evidence="2">Uncharacterized protein LOC105362226</fullName>
    </submittedName>
</protein>
<proteinExistence type="predicted"/>
<organism evidence="1 2">
    <name type="scientific">Ceratosolen solmsi marchali</name>
    <dbReference type="NCBI Taxonomy" id="326594"/>
    <lineage>
        <taxon>Eukaryota</taxon>
        <taxon>Metazoa</taxon>
        <taxon>Ecdysozoa</taxon>
        <taxon>Arthropoda</taxon>
        <taxon>Hexapoda</taxon>
        <taxon>Insecta</taxon>
        <taxon>Pterygota</taxon>
        <taxon>Neoptera</taxon>
        <taxon>Endopterygota</taxon>
        <taxon>Hymenoptera</taxon>
        <taxon>Apocrita</taxon>
        <taxon>Proctotrupomorpha</taxon>
        <taxon>Chalcidoidea</taxon>
        <taxon>Agaonidae</taxon>
        <taxon>Agaoninae</taxon>
        <taxon>Ceratosolen</taxon>
    </lineage>
</organism>
<accession>A0AAJ6YH15</accession>
<dbReference type="AlphaFoldDB" id="A0AAJ6YH15"/>
<evidence type="ECO:0000313" key="1">
    <source>
        <dbReference type="Proteomes" id="UP000695007"/>
    </source>
</evidence>
<dbReference type="Proteomes" id="UP000695007">
    <property type="component" value="Unplaced"/>
</dbReference>
<name>A0AAJ6YH15_9HYME</name>
<dbReference type="KEGG" id="csol:105362226"/>
<dbReference type="GeneID" id="105362226"/>
<gene>
    <name evidence="2" type="primary">LOC105362226</name>
</gene>
<dbReference type="RefSeq" id="XP_011497901.1">
    <property type="nucleotide sequence ID" value="XM_011499599.1"/>
</dbReference>
<evidence type="ECO:0000313" key="2">
    <source>
        <dbReference type="RefSeq" id="XP_011497901.1"/>
    </source>
</evidence>